<dbReference type="PANTHER" id="PTHR13473:SF0">
    <property type="entry name" value="LARGE RIBOSOMAL SUBUNIT PROTEIN ML48"/>
    <property type="match status" value="1"/>
</dbReference>
<keyword evidence="2" id="KW-0687">Ribonucleoprotein</keyword>
<dbReference type="KEGG" id="gmw:113512467"/>
<feature type="domain" description="Small ribosomal subunit protein uS10" evidence="3">
    <location>
        <begin position="67"/>
        <end position="162"/>
    </location>
</feature>
<dbReference type="GO" id="GO:0005761">
    <property type="term" value="C:mitochondrial ribosome"/>
    <property type="evidence" value="ECO:0007669"/>
    <property type="project" value="InterPro"/>
</dbReference>
<evidence type="ECO:0000259" key="3">
    <source>
        <dbReference type="SMART" id="SM01403"/>
    </source>
</evidence>
<dbReference type="InterPro" id="IPR027486">
    <property type="entry name" value="Ribosomal_uS10_dom"/>
</dbReference>
<evidence type="ECO:0000256" key="1">
    <source>
        <dbReference type="ARBA" id="ARBA00022980"/>
    </source>
</evidence>
<evidence type="ECO:0000256" key="2">
    <source>
        <dbReference type="ARBA" id="ARBA00023274"/>
    </source>
</evidence>
<dbReference type="SUPFAM" id="SSF54999">
    <property type="entry name" value="Ribosomal protein S10"/>
    <property type="match status" value="1"/>
</dbReference>
<dbReference type="InterPro" id="IPR027487">
    <property type="entry name" value="Ribosomal_mL48"/>
</dbReference>
<dbReference type="InParanoid" id="A0A6J1WLC6"/>
<evidence type="ECO:0000313" key="5">
    <source>
        <dbReference type="RefSeq" id="XP_026752165.2"/>
    </source>
</evidence>
<dbReference type="GeneID" id="113512467"/>
<dbReference type="AlphaFoldDB" id="A0A6J1WLC6"/>
<keyword evidence="4" id="KW-1185">Reference proteome</keyword>
<reference evidence="5" key="1">
    <citation type="submission" date="2025-08" db="UniProtKB">
        <authorList>
            <consortium name="RefSeq"/>
        </authorList>
    </citation>
    <scope>IDENTIFICATION</scope>
    <source>
        <tissue evidence="5">Whole larvae</tissue>
    </source>
</reference>
<gene>
    <name evidence="5" type="primary">LOC113512467</name>
</gene>
<protein>
    <submittedName>
        <fullName evidence="5">Uncharacterized protein LOC113512467</fullName>
    </submittedName>
</protein>
<sequence length="200" mass="23242">MKQRINENMIGSSLVRFLKNNWNLTSKQIFRSTSYMQHQQMRLKSDLYEPDYLISMEPDEPVYDCLNLQLKGYDFALLEATQSQIHKYAEVMGIQVDECWATPAQQLKVQKFKPGGTAIDTEYHLNIYERNVQVIDVPAWALGTLLRVARATLPEGCTLNVHEHTIEHEEIRYVPDNQLLELKQQLEDMGGSRAEKKKKK</sequence>
<dbReference type="PANTHER" id="PTHR13473">
    <property type="entry name" value="MITOCHONDRIAL RIBOSOMAL PROTEIN L48"/>
    <property type="match status" value="1"/>
</dbReference>
<dbReference type="RefSeq" id="XP_026752165.2">
    <property type="nucleotide sequence ID" value="XM_026896364.3"/>
</dbReference>
<dbReference type="Pfam" id="PF00338">
    <property type="entry name" value="Ribosomal_S10"/>
    <property type="match status" value="1"/>
</dbReference>
<dbReference type="SMART" id="SM01403">
    <property type="entry name" value="Ribosomal_S10"/>
    <property type="match status" value="1"/>
</dbReference>
<dbReference type="FunCoup" id="A0A6J1WLC6">
    <property type="interactions" value="365"/>
</dbReference>
<evidence type="ECO:0000313" key="4">
    <source>
        <dbReference type="Proteomes" id="UP001652740"/>
    </source>
</evidence>
<dbReference type="GO" id="GO:1990904">
    <property type="term" value="C:ribonucleoprotein complex"/>
    <property type="evidence" value="ECO:0007669"/>
    <property type="project" value="UniProtKB-KW"/>
</dbReference>
<keyword evidence="1" id="KW-0689">Ribosomal protein</keyword>
<accession>A0A6J1WLC6</accession>
<name>A0A6J1WLC6_GALME</name>
<proteinExistence type="predicted"/>
<dbReference type="Proteomes" id="UP001652740">
    <property type="component" value="Unplaced"/>
</dbReference>
<dbReference type="InterPro" id="IPR036838">
    <property type="entry name" value="Ribosomal_uS10_dom_sf"/>
</dbReference>
<organism evidence="4 5">
    <name type="scientific">Galleria mellonella</name>
    <name type="common">Greater wax moth</name>
    <dbReference type="NCBI Taxonomy" id="7137"/>
    <lineage>
        <taxon>Eukaryota</taxon>
        <taxon>Metazoa</taxon>
        <taxon>Ecdysozoa</taxon>
        <taxon>Arthropoda</taxon>
        <taxon>Hexapoda</taxon>
        <taxon>Insecta</taxon>
        <taxon>Pterygota</taxon>
        <taxon>Neoptera</taxon>
        <taxon>Endopterygota</taxon>
        <taxon>Lepidoptera</taxon>
        <taxon>Glossata</taxon>
        <taxon>Ditrysia</taxon>
        <taxon>Pyraloidea</taxon>
        <taxon>Pyralidae</taxon>
        <taxon>Galleriinae</taxon>
        <taxon>Galleria</taxon>
    </lineage>
</organism>